<gene>
    <name evidence="1" type="ORF">CTAYLR_008310</name>
</gene>
<protein>
    <recommendedName>
        <fullName evidence="3">F-box domain-containing protein</fullName>
    </recommendedName>
</protein>
<name>A0AAD7XLR7_9STRA</name>
<organism evidence="1 2">
    <name type="scientific">Chrysophaeum taylorii</name>
    <dbReference type="NCBI Taxonomy" id="2483200"/>
    <lineage>
        <taxon>Eukaryota</taxon>
        <taxon>Sar</taxon>
        <taxon>Stramenopiles</taxon>
        <taxon>Ochrophyta</taxon>
        <taxon>Pelagophyceae</taxon>
        <taxon>Pelagomonadales</taxon>
        <taxon>Pelagomonadaceae</taxon>
        <taxon>Chrysophaeum</taxon>
    </lineage>
</organism>
<sequence length="192" mass="21524">MAKRARFQPIDYLEVAVDSLALEDLVHLRCTCKGWRAACDRELSSEEWGDLARVLPHARCERARRRTRLTYAAARDRKCMVCLGPHESGEFDAAFGVIAHLPCLCRSVVDVNHLDLTAAKDAARSLGVGPPPHCILENTQRNCKGLPCFCWSEVVAWGSKPSWCIAPEDTLVGWARMVLRLAASDRHQPRLY</sequence>
<accession>A0AAD7XLR7</accession>
<evidence type="ECO:0000313" key="2">
    <source>
        <dbReference type="Proteomes" id="UP001230188"/>
    </source>
</evidence>
<dbReference type="EMBL" id="JAQMWT010000481">
    <property type="protein sequence ID" value="KAJ8600690.1"/>
    <property type="molecule type" value="Genomic_DNA"/>
</dbReference>
<keyword evidence="2" id="KW-1185">Reference proteome</keyword>
<comment type="caution">
    <text evidence="1">The sequence shown here is derived from an EMBL/GenBank/DDBJ whole genome shotgun (WGS) entry which is preliminary data.</text>
</comment>
<proteinExistence type="predicted"/>
<reference evidence="1" key="1">
    <citation type="submission" date="2023-01" db="EMBL/GenBank/DDBJ databases">
        <title>Metagenome sequencing of chrysophaentin producing Chrysophaeum taylorii.</title>
        <authorList>
            <person name="Davison J."/>
            <person name="Bewley C."/>
        </authorList>
    </citation>
    <scope>NUCLEOTIDE SEQUENCE</scope>
    <source>
        <strain evidence="1">NIES-1699</strain>
    </source>
</reference>
<evidence type="ECO:0008006" key="3">
    <source>
        <dbReference type="Google" id="ProtNLM"/>
    </source>
</evidence>
<dbReference type="AlphaFoldDB" id="A0AAD7XLR7"/>
<dbReference type="Proteomes" id="UP001230188">
    <property type="component" value="Unassembled WGS sequence"/>
</dbReference>
<evidence type="ECO:0000313" key="1">
    <source>
        <dbReference type="EMBL" id="KAJ8600690.1"/>
    </source>
</evidence>